<feature type="non-terminal residue" evidence="1">
    <location>
        <position position="42"/>
    </location>
</feature>
<reference evidence="1" key="1">
    <citation type="journal article" date="2014" name="Front. Microbiol.">
        <title>High frequency of phylogenetically diverse reductive dehalogenase-homologous genes in deep subseafloor sedimentary metagenomes.</title>
        <authorList>
            <person name="Kawai M."/>
            <person name="Futagami T."/>
            <person name="Toyoda A."/>
            <person name="Takaki Y."/>
            <person name="Nishi S."/>
            <person name="Hori S."/>
            <person name="Arai W."/>
            <person name="Tsubouchi T."/>
            <person name="Morono Y."/>
            <person name="Uchiyama I."/>
            <person name="Ito T."/>
            <person name="Fujiyama A."/>
            <person name="Inagaki F."/>
            <person name="Takami H."/>
        </authorList>
    </citation>
    <scope>NUCLEOTIDE SEQUENCE</scope>
    <source>
        <strain evidence="1">Expedition CK06-06</strain>
    </source>
</reference>
<gene>
    <name evidence="1" type="ORF">S01H1_13566</name>
</gene>
<protein>
    <submittedName>
        <fullName evidence="1">Uncharacterized protein</fullName>
    </submittedName>
</protein>
<sequence length="42" mass="4996">MKLFESFMAPQLQQYVSYRRALGYAKKGIKPPLLAFDRYLKQ</sequence>
<proteinExistence type="predicted"/>
<dbReference type="AlphaFoldDB" id="X0S736"/>
<evidence type="ECO:0000313" key="1">
    <source>
        <dbReference type="EMBL" id="GAF76863.1"/>
    </source>
</evidence>
<organism evidence="1">
    <name type="scientific">marine sediment metagenome</name>
    <dbReference type="NCBI Taxonomy" id="412755"/>
    <lineage>
        <taxon>unclassified sequences</taxon>
        <taxon>metagenomes</taxon>
        <taxon>ecological metagenomes</taxon>
    </lineage>
</organism>
<dbReference type="EMBL" id="BARS01007003">
    <property type="protein sequence ID" value="GAF76863.1"/>
    <property type="molecule type" value="Genomic_DNA"/>
</dbReference>
<comment type="caution">
    <text evidence="1">The sequence shown here is derived from an EMBL/GenBank/DDBJ whole genome shotgun (WGS) entry which is preliminary data.</text>
</comment>
<name>X0S736_9ZZZZ</name>
<accession>X0S736</accession>